<keyword evidence="12" id="KW-0472">Membrane</keyword>
<dbReference type="STRING" id="111105.HR09_06125"/>
<evidence type="ECO:0000256" key="8">
    <source>
        <dbReference type="ARBA" id="ARBA00031306"/>
    </source>
</evidence>
<evidence type="ECO:0000256" key="7">
    <source>
        <dbReference type="ARBA" id="ARBA00022842"/>
    </source>
</evidence>
<dbReference type="OrthoDB" id="9778595at2"/>
<keyword evidence="5 10" id="KW-0479">Metal-binding</keyword>
<comment type="catalytic activity">
    <reaction evidence="9 10 12">
        <text>L-threonyl-[protein] + FAD = FMN-L-threonyl-[protein] + AMP + H(+)</text>
        <dbReference type="Rhea" id="RHEA:36847"/>
        <dbReference type="Rhea" id="RHEA-COMP:11060"/>
        <dbReference type="Rhea" id="RHEA-COMP:11061"/>
        <dbReference type="ChEBI" id="CHEBI:15378"/>
        <dbReference type="ChEBI" id="CHEBI:30013"/>
        <dbReference type="ChEBI" id="CHEBI:57692"/>
        <dbReference type="ChEBI" id="CHEBI:74257"/>
        <dbReference type="ChEBI" id="CHEBI:456215"/>
        <dbReference type="EC" id="2.7.1.180"/>
    </reaction>
</comment>
<feature type="binding site" evidence="11">
    <location>
        <position position="166"/>
    </location>
    <ligand>
        <name>Mg(2+)</name>
        <dbReference type="ChEBI" id="CHEBI:18420"/>
    </ligand>
</feature>
<evidence type="ECO:0000256" key="4">
    <source>
        <dbReference type="ARBA" id="ARBA00022679"/>
    </source>
</evidence>
<evidence type="ECO:0000256" key="2">
    <source>
        <dbReference type="ARBA" id="ARBA00016337"/>
    </source>
</evidence>
<dbReference type="InterPro" id="IPR003374">
    <property type="entry name" value="ApbE-like_sf"/>
</dbReference>
<evidence type="ECO:0000256" key="3">
    <source>
        <dbReference type="ARBA" id="ARBA00022630"/>
    </source>
</evidence>
<dbReference type="EC" id="2.7.1.180" evidence="1 10"/>
<dbReference type="Pfam" id="PF02424">
    <property type="entry name" value="ApbE"/>
    <property type="match status" value="1"/>
</dbReference>
<reference evidence="13 14" key="1">
    <citation type="submission" date="2014-08" db="EMBL/GenBank/DDBJ databases">
        <title>Porphyromonas gulae strain:COT-052_OH1451 Genome sequencing.</title>
        <authorList>
            <person name="Wallis C."/>
            <person name="Deusch O."/>
            <person name="O'Flynn C."/>
            <person name="Davis I."/>
            <person name="Jospin G."/>
            <person name="Darling A.E."/>
            <person name="Coil D.A."/>
            <person name="Alexiev A."/>
            <person name="Horsfall A."/>
            <person name="Kirkwood N."/>
            <person name="Harris S."/>
            <person name="Eisen J.A."/>
        </authorList>
    </citation>
    <scope>NUCLEOTIDE SEQUENCE [LARGE SCALE GENOMIC DNA]</scope>
    <source>
        <strain evidence="14">COT-052 OH1451</strain>
    </source>
</reference>
<keyword evidence="12" id="KW-1003">Cell membrane</keyword>
<dbReference type="Gene3D" id="3.10.520.10">
    <property type="entry name" value="ApbE-like domains"/>
    <property type="match status" value="1"/>
</dbReference>
<evidence type="ECO:0000256" key="9">
    <source>
        <dbReference type="ARBA" id="ARBA00048540"/>
    </source>
</evidence>
<accession>A0A0A2FE68</accession>
<evidence type="ECO:0000256" key="12">
    <source>
        <dbReference type="RuleBase" id="RU363002"/>
    </source>
</evidence>
<comment type="cofactor">
    <cofactor evidence="11">
        <name>Mg(2+)</name>
        <dbReference type="ChEBI" id="CHEBI:18420"/>
    </cofactor>
    <cofactor evidence="11">
        <name>Mn(2+)</name>
        <dbReference type="ChEBI" id="CHEBI:29035"/>
    </cofactor>
    <text evidence="11">Magnesium. Can also use manganese.</text>
</comment>
<evidence type="ECO:0000313" key="13">
    <source>
        <dbReference type="EMBL" id="KGN88325.1"/>
    </source>
</evidence>
<keyword evidence="12" id="KW-0997">Cell inner membrane</keyword>
<dbReference type="EMBL" id="JRAI01000002">
    <property type="protein sequence ID" value="KGN88325.1"/>
    <property type="molecule type" value="Genomic_DNA"/>
</dbReference>
<name>A0A0A2FE68_9PORP</name>
<dbReference type="RefSeq" id="WP_039419817.1">
    <property type="nucleotide sequence ID" value="NZ_CALUCC010000014.1"/>
</dbReference>
<gene>
    <name evidence="13" type="ORF">HR08_00565</name>
</gene>
<proteinExistence type="inferred from homology"/>
<dbReference type="PIRSF" id="PIRSF006268">
    <property type="entry name" value="ApbE"/>
    <property type="match status" value="1"/>
</dbReference>
<dbReference type="PANTHER" id="PTHR30040:SF2">
    <property type="entry name" value="FAD:PROTEIN FMN TRANSFERASE"/>
    <property type="match status" value="1"/>
</dbReference>
<dbReference type="GO" id="GO:0005886">
    <property type="term" value="C:plasma membrane"/>
    <property type="evidence" value="ECO:0007669"/>
    <property type="project" value="UniProtKB-SubCell"/>
</dbReference>
<dbReference type="PROSITE" id="PS51257">
    <property type="entry name" value="PROKAR_LIPOPROTEIN"/>
    <property type="match status" value="1"/>
</dbReference>
<dbReference type="InterPro" id="IPR024932">
    <property type="entry name" value="ApbE"/>
</dbReference>
<evidence type="ECO:0000313" key="14">
    <source>
        <dbReference type="Proteomes" id="UP000030130"/>
    </source>
</evidence>
<comment type="caution">
    <text evidence="13">The sequence shown here is derived from an EMBL/GenBank/DDBJ whole genome shotgun (WGS) entry which is preliminary data.</text>
</comment>
<organism evidence="13 14">
    <name type="scientific">Porphyromonas gulae</name>
    <dbReference type="NCBI Taxonomy" id="111105"/>
    <lineage>
        <taxon>Bacteria</taxon>
        <taxon>Pseudomonadati</taxon>
        <taxon>Bacteroidota</taxon>
        <taxon>Bacteroidia</taxon>
        <taxon>Bacteroidales</taxon>
        <taxon>Porphyromonadaceae</taxon>
        <taxon>Porphyromonas</taxon>
    </lineage>
</organism>
<evidence type="ECO:0000256" key="10">
    <source>
        <dbReference type="PIRNR" id="PIRNR006268"/>
    </source>
</evidence>
<dbReference type="Proteomes" id="UP000030130">
    <property type="component" value="Unassembled WGS sequence"/>
</dbReference>
<comment type="similarity">
    <text evidence="10 12">Belongs to the ApbE family.</text>
</comment>
<evidence type="ECO:0000256" key="1">
    <source>
        <dbReference type="ARBA" id="ARBA00011955"/>
    </source>
</evidence>
<comment type="subcellular location">
    <subcellularLocation>
        <location evidence="12">Cell inner membrane</location>
        <topology evidence="12">Lipid-anchor</topology>
        <orientation evidence="12">Periplasmic side</orientation>
    </subcellularLocation>
</comment>
<dbReference type="SUPFAM" id="SSF143631">
    <property type="entry name" value="ApbE-like"/>
    <property type="match status" value="1"/>
</dbReference>
<sequence>MKRWLGLVAVPGMIVLGAAFFSCRKAPAYTVLQGEIFHTYYHIKYKGGADHSQRVDSVFTAFNHSLNPFDSTSIIAGVNRNLPVRTDSMFRRVFRRAQEIAAISGGSYDITCSPLINAWGFGFEHKEDVSAQLIDSIKVFVGYRRVRLEGETVVKDDPRITLNTSSIAKGYASDLVGEALAAHGIGDYMVEIGGEVAFNGLNPQGKPWRIGVSKPQDDSLGLAMQEFELIVELSGKGGLATSGNYRNFYVRDGKKYAHTIDPLSGYPVQTDVLSATVVAPDCMTADALATTFMVVGSERVAAIAAEFSGVDYMLILSDGDGSYKTVMSEGFRKRVAK</sequence>
<dbReference type="eggNOG" id="COG1477">
    <property type="taxonomic scope" value="Bacteria"/>
</dbReference>
<dbReference type="AlphaFoldDB" id="A0A0A2FE68"/>
<dbReference type="GO" id="GO:0046872">
    <property type="term" value="F:metal ion binding"/>
    <property type="evidence" value="ECO:0007669"/>
    <property type="project" value="UniProtKB-UniRule"/>
</dbReference>
<keyword evidence="12" id="KW-0449">Lipoprotein</keyword>
<evidence type="ECO:0000256" key="5">
    <source>
        <dbReference type="ARBA" id="ARBA00022723"/>
    </source>
</evidence>
<feature type="binding site" evidence="11">
    <location>
        <position position="290"/>
    </location>
    <ligand>
        <name>Mg(2+)</name>
        <dbReference type="ChEBI" id="CHEBI:18420"/>
    </ligand>
</feature>
<keyword evidence="3 10" id="KW-0285">Flavoprotein</keyword>
<keyword evidence="4 10" id="KW-0808">Transferase</keyword>
<evidence type="ECO:0000256" key="6">
    <source>
        <dbReference type="ARBA" id="ARBA00022827"/>
    </source>
</evidence>
<keyword evidence="7 10" id="KW-0460">Magnesium</keyword>
<dbReference type="GO" id="GO:0016740">
    <property type="term" value="F:transferase activity"/>
    <property type="evidence" value="ECO:0007669"/>
    <property type="project" value="UniProtKB-UniRule"/>
</dbReference>
<feature type="binding site" evidence="11">
    <location>
        <position position="286"/>
    </location>
    <ligand>
        <name>Mg(2+)</name>
        <dbReference type="ChEBI" id="CHEBI:18420"/>
    </ligand>
</feature>
<comment type="function">
    <text evidence="12">Flavin transferase that catalyzes the transfer of the FMN moiety of FAD and its covalent binding to the hydroxyl group of a threonine residue in a target flavoprotein.</text>
</comment>
<evidence type="ECO:0000256" key="11">
    <source>
        <dbReference type="PIRSR" id="PIRSR006268-2"/>
    </source>
</evidence>
<keyword evidence="6 10" id="KW-0274">FAD</keyword>
<protein>
    <recommendedName>
        <fullName evidence="2 10">FAD:protein FMN transferase</fullName>
        <ecNumber evidence="1 10">2.7.1.180</ecNumber>
    </recommendedName>
    <alternativeName>
        <fullName evidence="8 10">Flavin transferase</fullName>
    </alternativeName>
</protein>
<dbReference type="PANTHER" id="PTHR30040">
    <property type="entry name" value="THIAMINE BIOSYNTHESIS LIPOPROTEIN APBE"/>
    <property type="match status" value="1"/>
</dbReference>